<name>A0A8S5VAB8_9CAUD</name>
<sequence>MADSILEGIVEHIATCPLLQDGVFRVDALGDQAVEYTIETGVFDPVIKRYVNGDEVKQYQFNFGSREYYSMDRIQNIQNSAFYEKFANWIEDQNRKEIFPDLPENCYAEKIEVLSNGYMFDGSMRNARYQIQLRLIYQKEVAQECQNEQQ</sequence>
<proteinExistence type="predicted"/>
<dbReference type="EMBL" id="BK016231">
    <property type="protein sequence ID" value="DAG03551.1"/>
    <property type="molecule type" value="Genomic_DNA"/>
</dbReference>
<reference evidence="1" key="1">
    <citation type="journal article" date="2021" name="Proc. Natl. Acad. Sci. U.S.A.">
        <title>A Catalog of Tens of Thousands of Viruses from Human Metagenomes Reveals Hidden Associations with Chronic Diseases.</title>
        <authorList>
            <person name="Tisza M.J."/>
            <person name="Buck C.B."/>
        </authorList>
    </citation>
    <scope>NUCLEOTIDE SEQUENCE</scope>
    <source>
        <strain evidence="1">CtVOP12</strain>
    </source>
</reference>
<organism evidence="1">
    <name type="scientific">Siphoviridae sp. ctVOP12</name>
    <dbReference type="NCBI Taxonomy" id="2825531"/>
    <lineage>
        <taxon>Viruses</taxon>
        <taxon>Duplodnaviria</taxon>
        <taxon>Heunggongvirae</taxon>
        <taxon>Uroviricota</taxon>
        <taxon>Caudoviricetes</taxon>
    </lineage>
</organism>
<evidence type="ECO:0000313" key="1">
    <source>
        <dbReference type="EMBL" id="DAG03551.1"/>
    </source>
</evidence>
<accession>A0A8S5VAB8</accession>
<protein>
    <submittedName>
        <fullName evidence="1">Minor capsid protein from bacteriophage</fullName>
    </submittedName>
</protein>